<dbReference type="SUPFAM" id="SSF56712">
    <property type="entry name" value="Prokaryotic type I DNA topoisomerase"/>
    <property type="match status" value="1"/>
</dbReference>
<dbReference type="PANTHER" id="PTHR11390:SF21">
    <property type="entry name" value="DNA TOPOISOMERASE 3-ALPHA"/>
    <property type="match status" value="1"/>
</dbReference>
<dbReference type="PANTHER" id="PTHR11390">
    <property type="entry name" value="PROKARYOTIC DNA TOPOISOMERASE"/>
    <property type="match status" value="1"/>
</dbReference>
<keyword evidence="1" id="KW-0799">Topoisomerase</keyword>
<keyword evidence="1" id="KW-0238">DNA-binding</keyword>
<keyword evidence="4" id="KW-1185">Reference proteome</keyword>
<evidence type="ECO:0000259" key="2">
    <source>
        <dbReference type="PROSITE" id="PS52039"/>
    </source>
</evidence>
<comment type="caution">
    <text evidence="3">The sequence shown here is derived from an EMBL/GenBank/DDBJ whole genome shotgun (WGS) entry which is preliminary data.</text>
</comment>
<proteinExistence type="inferred from homology"/>
<accession>A0ABV2AR16</accession>
<reference evidence="3 4" key="1">
    <citation type="journal article" date="2024" name="BMC Biol.">
        <title>Comparative genomics of Ascetosporea gives new insight into the evolutionary basis for animal parasitism in Rhizaria.</title>
        <authorList>
            <person name="Hiltunen Thoren M."/>
            <person name="Onut-Brannstrom I."/>
            <person name="Alfjorden A."/>
            <person name="Peckova H."/>
            <person name="Swords F."/>
            <person name="Hooper C."/>
            <person name="Holzer A.S."/>
            <person name="Bass D."/>
            <person name="Burki F."/>
        </authorList>
    </citation>
    <scope>NUCLEOTIDE SEQUENCE [LARGE SCALE GENOMIC DNA]</scope>
    <source>
        <strain evidence="3">20-A016</strain>
    </source>
</reference>
<feature type="domain" description="Topo IA-type catalytic" evidence="2">
    <location>
        <begin position="1"/>
        <end position="157"/>
    </location>
</feature>
<dbReference type="GO" id="GO:0003917">
    <property type="term" value="F:DNA topoisomerase type I (single strand cut, ATP-independent) activity"/>
    <property type="evidence" value="ECO:0007669"/>
    <property type="project" value="UniProtKB-EC"/>
</dbReference>
<keyword evidence="1 3" id="KW-0413">Isomerase</keyword>
<dbReference type="Pfam" id="PF01131">
    <property type="entry name" value="Topoisom_bac"/>
    <property type="match status" value="1"/>
</dbReference>
<sequence>MEVDLRVGSAFTRFLTDKLQNRFSGLDQRVISYGPCQFPTLGFVVRQFWKIKNFVSEKFWFIKMAIQHENQQIVFNWKRRKLFDHAIAFVIFEMLFDNPTASIISVERKPVTKYKPLPLTTVELQKLSAIYLKISSKKTMDVFGKIITTKNIKLQTL</sequence>
<name>A0ABV2AR16_9EUKA</name>
<dbReference type="Proteomes" id="UP001439008">
    <property type="component" value="Unassembled WGS sequence"/>
</dbReference>
<comment type="function">
    <text evidence="1">Introduces a single-strand break via transesterification at a target site in duplex DNA. Releases the supercoiling and torsional tension of DNA introduced during the DNA replication and transcription by transiently cleaving and rejoining one strand of the DNA duplex. The scissile phosphodiester is attacked by the catalytic tyrosine of the enzyme, resulting in the formation of a DNA-(5'-phosphotyrosyl)-enzyme intermediate and the expulsion of a 3'-OH DNA strand.</text>
</comment>
<evidence type="ECO:0000313" key="4">
    <source>
        <dbReference type="Proteomes" id="UP001439008"/>
    </source>
</evidence>
<evidence type="ECO:0000313" key="3">
    <source>
        <dbReference type="EMBL" id="MES1921984.1"/>
    </source>
</evidence>
<protein>
    <recommendedName>
        <fullName evidence="1">DNA topoisomerase</fullName>
        <ecNumber evidence="1">5.6.2.1</ecNumber>
    </recommendedName>
</protein>
<dbReference type="EMBL" id="JBDODL010002022">
    <property type="protein sequence ID" value="MES1921984.1"/>
    <property type="molecule type" value="Genomic_DNA"/>
</dbReference>
<dbReference type="EC" id="5.6.2.1" evidence="1"/>
<evidence type="ECO:0000256" key="1">
    <source>
        <dbReference type="RuleBase" id="RU362092"/>
    </source>
</evidence>
<comment type="similarity">
    <text evidence="1">Belongs to the type IA topoisomerase family.</text>
</comment>
<dbReference type="InterPro" id="IPR023405">
    <property type="entry name" value="Topo_IA_core_domain"/>
</dbReference>
<dbReference type="Gene3D" id="2.70.20.10">
    <property type="entry name" value="Topoisomerase I, domain 3"/>
    <property type="match status" value="1"/>
</dbReference>
<dbReference type="InterPro" id="IPR003601">
    <property type="entry name" value="Topo_IA_2"/>
</dbReference>
<dbReference type="InterPro" id="IPR013825">
    <property type="entry name" value="Topo_IA_cen_sub2"/>
</dbReference>
<comment type="catalytic activity">
    <reaction evidence="1">
        <text>ATP-independent breakage of single-stranded DNA, followed by passage and rejoining.</text>
        <dbReference type="EC" id="5.6.2.1"/>
    </reaction>
</comment>
<gene>
    <name evidence="3" type="primary">TOP3</name>
    <name evidence="3" type="ORF">MHBO_003508</name>
</gene>
<dbReference type="PROSITE" id="PS52039">
    <property type="entry name" value="TOPO_IA_2"/>
    <property type="match status" value="1"/>
</dbReference>
<dbReference type="InterPro" id="IPR000380">
    <property type="entry name" value="Topo_IA"/>
</dbReference>
<dbReference type="InterPro" id="IPR013497">
    <property type="entry name" value="Topo_IA_cen"/>
</dbReference>
<dbReference type="SMART" id="SM00436">
    <property type="entry name" value="TOP1Bc"/>
    <property type="match status" value="1"/>
</dbReference>
<organism evidence="3 4">
    <name type="scientific">Bonamia ostreae</name>
    <dbReference type="NCBI Taxonomy" id="126728"/>
    <lineage>
        <taxon>Eukaryota</taxon>
        <taxon>Sar</taxon>
        <taxon>Rhizaria</taxon>
        <taxon>Endomyxa</taxon>
        <taxon>Ascetosporea</taxon>
        <taxon>Haplosporida</taxon>
        <taxon>Bonamia</taxon>
    </lineage>
</organism>